<evidence type="ECO:0000256" key="1">
    <source>
        <dbReference type="SAM" id="Phobius"/>
    </source>
</evidence>
<comment type="caution">
    <text evidence="2">The sequence shown here is derived from an EMBL/GenBank/DDBJ whole genome shotgun (WGS) entry which is preliminary data.</text>
</comment>
<gene>
    <name evidence="2" type="ORF">H8K32_07535</name>
</gene>
<evidence type="ECO:0000313" key="3">
    <source>
        <dbReference type="Proteomes" id="UP000634011"/>
    </source>
</evidence>
<keyword evidence="3" id="KW-1185">Reference proteome</keyword>
<feature type="transmembrane region" description="Helical" evidence="1">
    <location>
        <begin position="75"/>
        <end position="98"/>
    </location>
</feature>
<proteinExistence type="predicted"/>
<feature type="transmembrane region" description="Helical" evidence="1">
    <location>
        <begin position="6"/>
        <end position="22"/>
    </location>
</feature>
<dbReference type="InterPro" id="IPR016768">
    <property type="entry name" value="UCP019883"/>
</dbReference>
<keyword evidence="1" id="KW-0472">Membrane</keyword>
<feature type="transmembrane region" description="Helical" evidence="1">
    <location>
        <begin position="42"/>
        <end position="63"/>
    </location>
</feature>
<dbReference type="EMBL" id="JACOFV010000005">
    <property type="protein sequence ID" value="MBC3861945.1"/>
    <property type="molecule type" value="Genomic_DNA"/>
</dbReference>
<name>A0A923KKI2_9BURK</name>
<dbReference type="RefSeq" id="WP_186911866.1">
    <property type="nucleotide sequence ID" value="NZ_JACOFV010000005.1"/>
</dbReference>
<evidence type="ECO:0000313" key="2">
    <source>
        <dbReference type="EMBL" id="MBC3861945.1"/>
    </source>
</evidence>
<accession>A0A923KKI2</accession>
<protein>
    <submittedName>
        <fullName evidence="2">DUF2818 family protein</fullName>
    </submittedName>
</protein>
<organism evidence="2 3">
    <name type="scientific">Undibacterium jejuense</name>
    <dbReference type="NCBI Taxonomy" id="1344949"/>
    <lineage>
        <taxon>Bacteria</taxon>
        <taxon>Pseudomonadati</taxon>
        <taxon>Pseudomonadota</taxon>
        <taxon>Betaproteobacteria</taxon>
        <taxon>Burkholderiales</taxon>
        <taxon>Oxalobacteraceae</taxon>
        <taxon>Undibacterium</taxon>
    </lineage>
</organism>
<reference evidence="2" key="1">
    <citation type="submission" date="2020-08" db="EMBL/GenBank/DDBJ databases">
        <title>Novel species isolated from subtropical streams in China.</title>
        <authorList>
            <person name="Lu H."/>
        </authorList>
    </citation>
    <scope>NUCLEOTIDE SEQUENCE</scope>
    <source>
        <strain evidence="2">KACC 12607</strain>
    </source>
</reference>
<keyword evidence="1" id="KW-0812">Transmembrane</keyword>
<dbReference type="Pfam" id="PF10993">
    <property type="entry name" value="DUF2818"/>
    <property type="match status" value="1"/>
</dbReference>
<keyword evidence="1" id="KW-1133">Transmembrane helix</keyword>
<dbReference type="Proteomes" id="UP000634011">
    <property type="component" value="Unassembled WGS sequence"/>
</dbReference>
<dbReference type="PIRSF" id="PIRSF019883">
    <property type="entry name" value="UCP019883"/>
    <property type="match status" value="1"/>
</dbReference>
<dbReference type="AlphaFoldDB" id="A0A923KKI2"/>
<sequence>MSSSASVWLVVVLAVLAANLPFINERCFALFAIQRFSLVKPFWLRIVEIIVLYVFVGEFGFALERNAGNAFPQGWEFYAISFCLFIVLGFPGFVYRYLRRDHV</sequence>